<reference evidence="6" key="1">
    <citation type="submission" date="2020-05" db="EMBL/GenBank/DDBJ databases">
        <authorList>
            <person name="Chiriac C."/>
            <person name="Salcher M."/>
            <person name="Ghai R."/>
            <person name="Kavagutti S V."/>
        </authorList>
    </citation>
    <scope>NUCLEOTIDE SEQUENCE</scope>
</reference>
<proteinExistence type="inferred from homology"/>
<feature type="domain" description="Glucose-methanol-choline oxidoreductase C-terminal" evidence="5">
    <location>
        <begin position="126"/>
        <end position="193"/>
    </location>
</feature>
<keyword evidence="4" id="KW-0560">Oxidoreductase</keyword>
<dbReference type="GO" id="GO:0016614">
    <property type="term" value="F:oxidoreductase activity, acting on CH-OH group of donors"/>
    <property type="evidence" value="ECO:0007669"/>
    <property type="project" value="InterPro"/>
</dbReference>
<evidence type="ECO:0000313" key="6">
    <source>
        <dbReference type="EMBL" id="CAB4588118.1"/>
    </source>
</evidence>
<organism evidence="6">
    <name type="scientific">freshwater metagenome</name>
    <dbReference type="NCBI Taxonomy" id="449393"/>
    <lineage>
        <taxon>unclassified sequences</taxon>
        <taxon>metagenomes</taxon>
        <taxon>ecological metagenomes</taxon>
    </lineage>
</organism>
<evidence type="ECO:0000256" key="3">
    <source>
        <dbReference type="ARBA" id="ARBA00022827"/>
    </source>
</evidence>
<dbReference type="InterPro" id="IPR036188">
    <property type="entry name" value="FAD/NAD-bd_sf"/>
</dbReference>
<dbReference type="AlphaFoldDB" id="A0A6J6FU27"/>
<evidence type="ECO:0000256" key="2">
    <source>
        <dbReference type="ARBA" id="ARBA00022630"/>
    </source>
</evidence>
<gene>
    <name evidence="6" type="ORF">UFOPK1775_00464</name>
</gene>
<evidence type="ECO:0000256" key="1">
    <source>
        <dbReference type="ARBA" id="ARBA00010790"/>
    </source>
</evidence>
<comment type="similarity">
    <text evidence="1">Belongs to the GMC oxidoreductase family.</text>
</comment>
<dbReference type="Pfam" id="PF05199">
    <property type="entry name" value="GMC_oxred_C"/>
    <property type="match status" value="1"/>
</dbReference>
<dbReference type="EMBL" id="CAEZUB010000035">
    <property type="protein sequence ID" value="CAB4588118.1"/>
    <property type="molecule type" value="Genomic_DNA"/>
</dbReference>
<dbReference type="SUPFAM" id="SSF51905">
    <property type="entry name" value="FAD/NAD(P)-binding domain"/>
    <property type="match status" value="1"/>
</dbReference>
<keyword evidence="3" id="KW-0274">FAD</keyword>
<dbReference type="InterPro" id="IPR007867">
    <property type="entry name" value="GMC_OxRtase_C"/>
</dbReference>
<dbReference type="PANTHER" id="PTHR46056">
    <property type="entry name" value="LONG-CHAIN-ALCOHOL OXIDASE"/>
    <property type="match status" value="1"/>
</dbReference>
<dbReference type="Gene3D" id="3.50.50.60">
    <property type="entry name" value="FAD/NAD(P)-binding domain"/>
    <property type="match status" value="1"/>
</dbReference>
<keyword evidence="2" id="KW-0285">Flavoprotein</keyword>
<evidence type="ECO:0000259" key="5">
    <source>
        <dbReference type="Pfam" id="PF05199"/>
    </source>
</evidence>
<sequence>MMHNNSHIAAVDMRRKNDVTFQKTLSFTDWYLDGGKGYPLGAVQLIGKVQGIMMKSFAKHVPLPLLNLVSDHSVEFVVMSEDLPHPENRVTIAQNGAIKIVRKSVGMKTHMELLRRAKKVLRKTGYQAIFRQPFDISMNSHQCGTTVAGTDPRNSVVDGYCRSHDHHNLYLIDGGFFPSSAAMNPALTIAAQALRVVAESDLAKV</sequence>
<evidence type="ECO:0000256" key="4">
    <source>
        <dbReference type="ARBA" id="ARBA00023002"/>
    </source>
</evidence>
<protein>
    <submittedName>
        <fullName evidence="6">Unannotated protein</fullName>
    </submittedName>
</protein>
<dbReference type="PANTHER" id="PTHR46056:SF12">
    <property type="entry name" value="LONG-CHAIN-ALCOHOL OXIDASE"/>
    <property type="match status" value="1"/>
</dbReference>
<accession>A0A6J6FU27</accession>
<name>A0A6J6FU27_9ZZZZ</name>